<dbReference type="Pfam" id="PF05493">
    <property type="entry name" value="ATP_synt_H"/>
    <property type="match status" value="1"/>
</dbReference>
<keyword evidence="7" id="KW-0406">Ion transport</keyword>
<organism evidence="10 11">
    <name type="scientific">Giardia muris</name>
    <dbReference type="NCBI Taxonomy" id="5742"/>
    <lineage>
        <taxon>Eukaryota</taxon>
        <taxon>Metamonada</taxon>
        <taxon>Diplomonadida</taxon>
        <taxon>Hexamitidae</taxon>
        <taxon>Giardiinae</taxon>
        <taxon>Giardia</taxon>
    </lineage>
</organism>
<gene>
    <name evidence="10" type="ORF">GMRT_16313</name>
</gene>
<evidence type="ECO:0000256" key="9">
    <source>
        <dbReference type="SAM" id="Phobius"/>
    </source>
</evidence>
<dbReference type="Proteomes" id="UP000315496">
    <property type="component" value="Chromosome 1"/>
</dbReference>
<keyword evidence="11" id="KW-1185">Reference proteome</keyword>
<evidence type="ECO:0000256" key="3">
    <source>
        <dbReference type="ARBA" id="ARBA00022448"/>
    </source>
</evidence>
<evidence type="ECO:0000256" key="7">
    <source>
        <dbReference type="ARBA" id="ARBA00023065"/>
    </source>
</evidence>
<evidence type="ECO:0000313" key="11">
    <source>
        <dbReference type="Proteomes" id="UP000315496"/>
    </source>
</evidence>
<dbReference type="EMBL" id="VDLU01000001">
    <property type="protein sequence ID" value="TNJ29659.1"/>
    <property type="molecule type" value="Genomic_DNA"/>
</dbReference>
<evidence type="ECO:0000256" key="6">
    <source>
        <dbReference type="ARBA" id="ARBA00022989"/>
    </source>
</evidence>
<comment type="similarity">
    <text evidence="2">Belongs to the V-ATPase e1/e2 subunit family.</text>
</comment>
<keyword evidence="5" id="KW-0375">Hydrogen ion transport</keyword>
<proteinExistence type="inferred from homology"/>
<name>A0A4Z1TAV0_GIAMU</name>
<dbReference type="GO" id="GO:0033179">
    <property type="term" value="C:proton-transporting V-type ATPase, V0 domain"/>
    <property type="evidence" value="ECO:0007669"/>
    <property type="project" value="InterPro"/>
</dbReference>
<comment type="caution">
    <text evidence="10">The sequence shown here is derived from an EMBL/GenBank/DDBJ whole genome shotgun (WGS) entry which is preliminary data.</text>
</comment>
<reference evidence="10 11" key="1">
    <citation type="submission" date="2019-05" db="EMBL/GenBank/DDBJ databases">
        <title>The compact genome of Giardia muris reveals important steps in the evolution of intestinal protozoan parasites.</title>
        <authorList>
            <person name="Xu F."/>
            <person name="Jimenez-Gonzalez A."/>
            <person name="Einarsson E."/>
            <person name="Astvaldsson A."/>
            <person name="Peirasmaki D."/>
            <person name="Eckmann L."/>
            <person name="Andersson J.O."/>
            <person name="Svard S.G."/>
            <person name="Jerlstrom-Hultqvist J."/>
        </authorList>
    </citation>
    <scope>NUCLEOTIDE SEQUENCE [LARGE SCALE GENOMIC DNA]</scope>
    <source>
        <strain evidence="10 11">Roberts-Thomson</strain>
    </source>
</reference>
<sequence length="94" mass="10177">MASPPAYTCANAPWGQIGVTTCIFIVLGAIGCTLSLTAKKEYRSIVIVTTIGSVLCFWLMWFCTFAAQLNPLVEMALTVQKEELLEPPNPSPTP</sequence>
<keyword evidence="3" id="KW-0813">Transport</keyword>
<accession>A0A4Z1TAV0</accession>
<protein>
    <submittedName>
        <fullName evidence="10">ATP synthase subunit H</fullName>
    </submittedName>
</protein>
<keyword evidence="4 9" id="KW-0812">Transmembrane</keyword>
<evidence type="ECO:0000256" key="5">
    <source>
        <dbReference type="ARBA" id="ARBA00022781"/>
    </source>
</evidence>
<evidence type="ECO:0000256" key="1">
    <source>
        <dbReference type="ARBA" id="ARBA00004141"/>
    </source>
</evidence>
<feature type="transmembrane region" description="Helical" evidence="9">
    <location>
        <begin position="45"/>
        <end position="67"/>
    </location>
</feature>
<feature type="transmembrane region" description="Helical" evidence="9">
    <location>
        <begin position="14"/>
        <end position="38"/>
    </location>
</feature>
<dbReference type="InterPro" id="IPR008389">
    <property type="entry name" value="ATPase_V0-cplx_e1/e2_su"/>
</dbReference>
<keyword evidence="8 9" id="KW-0472">Membrane</keyword>
<comment type="subcellular location">
    <subcellularLocation>
        <location evidence="1">Membrane</location>
        <topology evidence="1">Multi-pass membrane protein</topology>
    </subcellularLocation>
</comment>
<dbReference type="OrthoDB" id="1508846at2759"/>
<evidence type="ECO:0000256" key="4">
    <source>
        <dbReference type="ARBA" id="ARBA00022692"/>
    </source>
</evidence>
<dbReference type="VEuPathDB" id="GiardiaDB:GMRT_16313"/>
<evidence type="ECO:0000313" key="10">
    <source>
        <dbReference type="EMBL" id="TNJ29659.1"/>
    </source>
</evidence>
<dbReference type="AlphaFoldDB" id="A0A4Z1TAV0"/>
<evidence type="ECO:0000256" key="8">
    <source>
        <dbReference type="ARBA" id="ARBA00023136"/>
    </source>
</evidence>
<keyword evidence="6 9" id="KW-1133">Transmembrane helix</keyword>
<dbReference type="GO" id="GO:0046961">
    <property type="term" value="F:proton-transporting ATPase activity, rotational mechanism"/>
    <property type="evidence" value="ECO:0007669"/>
    <property type="project" value="InterPro"/>
</dbReference>
<evidence type="ECO:0000256" key="2">
    <source>
        <dbReference type="ARBA" id="ARBA00008328"/>
    </source>
</evidence>